<evidence type="ECO:0000313" key="3">
    <source>
        <dbReference type="Proteomes" id="UP001153714"/>
    </source>
</evidence>
<proteinExistence type="predicted"/>
<keyword evidence="3" id="KW-1185">Reference proteome</keyword>
<evidence type="ECO:0000256" key="1">
    <source>
        <dbReference type="SAM" id="MobiDB-lite"/>
    </source>
</evidence>
<feature type="region of interest" description="Disordered" evidence="1">
    <location>
        <begin position="98"/>
        <end position="155"/>
    </location>
</feature>
<organism evidence="2 3">
    <name type="scientific">Diatraea saccharalis</name>
    <name type="common">sugarcane borer</name>
    <dbReference type="NCBI Taxonomy" id="40085"/>
    <lineage>
        <taxon>Eukaryota</taxon>
        <taxon>Metazoa</taxon>
        <taxon>Ecdysozoa</taxon>
        <taxon>Arthropoda</taxon>
        <taxon>Hexapoda</taxon>
        <taxon>Insecta</taxon>
        <taxon>Pterygota</taxon>
        <taxon>Neoptera</taxon>
        <taxon>Endopterygota</taxon>
        <taxon>Lepidoptera</taxon>
        <taxon>Glossata</taxon>
        <taxon>Ditrysia</taxon>
        <taxon>Pyraloidea</taxon>
        <taxon>Crambidae</taxon>
        <taxon>Crambinae</taxon>
        <taxon>Diatraea</taxon>
    </lineage>
</organism>
<evidence type="ECO:0000313" key="2">
    <source>
        <dbReference type="EMBL" id="CAG9792019.1"/>
    </source>
</evidence>
<sequence>MNSVVYTGRRELRIPPAMSAAPNGKLRHFHTKVPTDDSIGETGTPKVKNYTMAKRQAVLSHGEDAPKISHSKIMLGMPDIASTMVKQMIFCCHIYKPSTVNNGGQTSERECESPPEPAPPEVPPRGPSLHVTLRHRPVPCEQPSEPDRLYLSEGT</sequence>
<protein>
    <submittedName>
        <fullName evidence="2">Uncharacterized protein</fullName>
    </submittedName>
</protein>
<dbReference type="Proteomes" id="UP001153714">
    <property type="component" value="Chromosome 4"/>
</dbReference>
<dbReference type="AlphaFoldDB" id="A0A9N9WIC9"/>
<dbReference type="EMBL" id="OU893335">
    <property type="protein sequence ID" value="CAG9792019.1"/>
    <property type="molecule type" value="Genomic_DNA"/>
</dbReference>
<dbReference type="OrthoDB" id="6819506at2759"/>
<reference evidence="2" key="2">
    <citation type="submission" date="2022-10" db="EMBL/GenBank/DDBJ databases">
        <authorList>
            <consortium name="ENA_rothamsted_submissions"/>
            <consortium name="culmorum"/>
            <person name="King R."/>
        </authorList>
    </citation>
    <scope>NUCLEOTIDE SEQUENCE</scope>
</reference>
<accession>A0A9N9WIC9</accession>
<name>A0A9N9WIC9_9NEOP</name>
<feature type="compositionally biased region" description="Pro residues" evidence="1">
    <location>
        <begin position="114"/>
        <end position="126"/>
    </location>
</feature>
<reference evidence="2" key="1">
    <citation type="submission" date="2021-12" db="EMBL/GenBank/DDBJ databases">
        <authorList>
            <person name="King R."/>
        </authorList>
    </citation>
    <scope>NUCLEOTIDE SEQUENCE</scope>
</reference>
<gene>
    <name evidence="2" type="ORF">DIATSA_LOCUS9593</name>
</gene>
<feature type="compositionally biased region" description="Basic and acidic residues" evidence="1">
    <location>
        <begin position="145"/>
        <end position="155"/>
    </location>
</feature>